<dbReference type="InterPro" id="IPR004360">
    <property type="entry name" value="Glyas_Fos-R_dOase_dom"/>
</dbReference>
<dbReference type="Proteomes" id="UP000293300">
    <property type="component" value="Unassembled WGS sequence"/>
</dbReference>
<evidence type="ECO:0000313" key="2">
    <source>
        <dbReference type="EMBL" id="TBX70209.1"/>
    </source>
</evidence>
<sequence>MKFHHITPIIWTEQLQETIDFYCNVLGFRCGECSDEWQWAALFNDECELMIAKPNEHTPFEKPAFTGSFYIKVDDVETLWNQLRHDVNVVYELETFDWGMREFAIYDNNGYMLQFGQDINK</sequence>
<gene>
    <name evidence="2" type="ORF">EZL74_05550</name>
</gene>
<evidence type="ECO:0000313" key="3">
    <source>
        <dbReference type="Proteomes" id="UP000293300"/>
    </source>
</evidence>
<organism evidence="2 3">
    <name type="scientific">Flavobacterium silvisoli</name>
    <dbReference type="NCBI Taxonomy" id="2529433"/>
    <lineage>
        <taxon>Bacteria</taxon>
        <taxon>Pseudomonadati</taxon>
        <taxon>Bacteroidota</taxon>
        <taxon>Flavobacteriia</taxon>
        <taxon>Flavobacteriales</taxon>
        <taxon>Flavobacteriaceae</taxon>
        <taxon>Flavobacterium</taxon>
    </lineage>
</organism>
<keyword evidence="3" id="KW-1185">Reference proteome</keyword>
<dbReference type="Gene3D" id="3.10.180.10">
    <property type="entry name" value="2,3-Dihydroxybiphenyl 1,2-Dioxygenase, domain 1"/>
    <property type="match status" value="1"/>
</dbReference>
<accession>A0A4Q9Z6J4</accession>
<feature type="domain" description="VOC" evidence="1">
    <location>
        <begin position="2"/>
        <end position="118"/>
    </location>
</feature>
<name>A0A4Q9Z6J4_9FLAO</name>
<evidence type="ECO:0000259" key="1">
    <source>
        <dbReference type="PROSITE" id="PS51819"/>
    </source>
</evidence>
<dbReference type="OrthoDB" id="66829at2"/>
<proteinExistence type="predicted"/>
<dbReference type="Pfam" id="PF00903">
    <property type="entry name" value="Glyoxalase"/>
    <property type="match status" value="1"/>
</dbReference>
<dbReference type="AlphaFoldDB" id="A0A4Q9Z6J4"/>
<protein>
    <submittedName>
        <fullName evidence="2">Bleomycin resistance family protein</fullName>
    </submittedName>
</protein>
<dbReference type="SUPFAM" id="SSF54593">
    <property type="entry name" value="Glyoxalase/Bleomycin resistance protein/Dihydroxybiphenyl dioxygenase"/>
    <property type="match status" value="1"/>
</dbReference>
<comment type="caution">
    <text evidence="2">The sequence shown here is derived from an EMBL/GenBank/DDBJ whole genome shotgun (WGS) entry which is preliminary data.</text>
</comment>
<dbReference type="RefSeq" id="WP_131475605.1">
    <property type="nucleotide sequence ID" value="NZ_SJPE01000004.1"/>
</dbReference>
<dbReference type="EMBL" id="SJPE01000004">
    <property type="protein sequence ID" value="TBX70209.1"/>
    <property type="molecule type" value="Genomic_DNA"/>
</dbReference>
<dbReference type="InterPro" id="IPR029068">
    <property type="entry name" value="Glyas_Bleomycin-R_OHBP_Dase"/>
</dbReference>
<reference evidence="2 3" key="1">
    <citation type="submission" date="2019-02" db="EMBL/GenBank/DDBJ databases">
        <title>Flavobacterium sp. RD-2-33 isolated from forest soil.</title>
        <authorList>
            <person name="Chaudhary D.K."/>
        </authorList>
    </citation>
    <scope>NUCLEOTIDE SEQUENCE [LARGE SCALE GENOMIC DNA]</scope>
    <source>
        <strain evidence="2 3">RD-2-33</strain>
    </source>
</reference>
<dbReference type="PROSITE" id="PS51819">
    <property type="entry name" value="VOC"/>
    <property type="match status" value="1"/>
</dbReference>
<dbReference type="InterPro" id="IPR037523">
    <property type="entry name" value="VOC_core"/>
</dbReference>